<evidence type="ECO:0000256" key="7">
    <source>
        <dbReference type="ARBA" id="ARBA00023170"/>
    </source>
</evidence>
<protein>
    <recommendedName>
        <fullName evidence="10">G-protein coupled receptors family 1 profile domain-containing protein</fullName>
    </recommendedName>
</protein>
<evidence type="ECO:0000313" key="11">
    <source>
        <dbReference type="EMBL" id="OTF70574.1"/>
    </source>
</evidence>
<keyword evidence="5" id="KW-0297">G-protein coupled receptor</keyword>
<dbReference type="Proteomes" id="UP000194236">
    <property type="component" value="Unassembled WGS sequence"/>
</dbReference>
<dbReference type="PROSITE" id="PS50262">
    <property type="entry name" value="G_PROTEIN_RECEP_F1_2"/>
    <property type="match status" value="1"/>
</dbReference>
<evidence type="ECO:0000259" key="10">
    <source>
        <dbReference type="PROSITE" id="PS50262"/>
    </source>
</evidence>
<dbReference type="AlphaFoldDB" id="A0A1Y3ARW4"/>
<reference evidence="11 12" key="1">
    <citation type="submission" date="2017-03" db="EMBL/GenBank/DDBJ databases">
        <title>Genome Survey of Euroglyphus maynei.</title>
        <authorList>
            <person name="Arlian L.G."/>
            <person name="Morgan M.S."/>
            <person name="Rider S.D."/>
        </authorList>
    </citation>
    <scope>NUCLEOTIDE SEQUENCE [LARGE SCALE GENOMIC DNA]</scope>
    <source>
        <strain evidence="11">Arlian Lab</strain>
        <tissue evidence="11">Whole body</tissue>
    </source>
</reference>
<dbReference type="PANTHER" id="PTHR45695">
    <property type="entry name" value="LEUCOKININ RECEPTOR-RELATED"/>
    <property type="match status" value="1"/>
</dbReference>
<proteinExistence type="inferred from homology"/>
<evidence type="ECO:0000313" key="12">
    <source>
        <dbReference type="Proteomes" id="UP000194236"/>
    </source>
</evidence>
<keyword evidence="8" id="KW-0807">Transducer</keyword>
<dbReference type="GO" id="GO:0005886">
    <property type="term" value="C:plasma membrane"/>
    <property type="evidence" value="ECO:0007669"/>
    <property type="project" value="TreeGrafter"/>
</dbReference>
<dbReference type="Gene3D" id="1.20.1070.10">
    <property type="entry name" value="Rhodopsin 7-helix transmembrane proteins"/>
    <property type="match status" value="1"/>
</dbReference>
<organism evidence="11 12">
    <name type="scientific">Euroglyphus maynei</name>
    <name type="common">Mayne's house dust mite</name>
    <dbReference type="NCBI Taxonomy" id="6958"/>
    <lineage>
        <taxon>Eukaryota</taxon>
        <taxon>Metazoa</taxon>
        <taxon>Ecdysozoa</taxon>
        <taxon>Arthropoda</taxon>
        <taxon>Chelicerata</taxon>
        <taxon>Arachnida</taxon>
        <taxon>Acari</taxon>
        <taxon>Acariformes</taxon>
        <taxon>Sarcoptiformes</taxon>
        <taxon>Astigmata</taxon>
        <taxon>Psoroptidia</taxon>
        <taxon>Analgoidea</taxon>
        <taxon>Pyroglyphidae</taxon>
        <taxon>Pyroglyphinae</taxon>
        <taxon>Euroglyphus</taxon>
    </lineage>
</organism>
<dbReference type="SUPFAM" id="SSF81321">
    <property type="entry name" value="Family A G protein-coupled receptor-like"/>
    <property type="match status" value="1"/>
</dbReference>
<feature type="transmembrane region" description="Helical" evidence="9">
    <location>
        <begin position="124"/>
        <end position="146"/>
    </location>
</feature>
<dbReference type="PANTHER" id="PTHR45695:SF9">
    <property type="entry name" value="LEUCOKININ RECEPTOR"/>
    <property type="match status" value="1"/>
</dbReference>
<accession>A0A1Y3ARW4</accession>
<feature type="transmembrane region" description="Helical" evidence="9">
    <location>
        <begin position="86"/>
        <end position="104"/>
    </location>
</feature>
<comment type="subcellular location">
    <subcellularLocation>
        <location evidence="1">Membrane</location>
        <topology evidence="1">Multi-pass membrane protein</topology>
    </subcellularLocation>
</comment>
<evidence type="ECO:0000256" key="9">
    <source>
        <dbReference type="SAM" id="Phobius"/>
    </source>
</evidence>
<evidence type="ECO:0000256" key="2">
    <source>
        <dbReference type="ARBA" id="ARBA00010663"/>
    </source>
</evidence>
<keyword evidence="7" id="KW-0675">Receptor</keyword>
<dbReference type="OrthoDB" id="2101615at2759"/>
<dbReference type="Pfam" id="PF00001">
    <property type="entry name" value="7tm_1"/>
    <property type="match status" value="1"/>
</dbReference>
<evidence type="ECO:0000256" key="8">
    <source>
        <dbReference type="ARBA" id="ARBA00023224"/>
    </source>
</evidence>
<comment type="similarity">
    <text evidence="2">Belongs to the G-protein coupled receptor 1 family.</text>
</comment>
<keyword evidence="4 9" id="KW-1133">Transmembrane helix</keyword>
<evidence type="ECO:0000256" key="5">
    <source>
        <dbReference type="ARBA" id="ARBA00023040"/>
    </source>
</evidence>
<keyword evidence="6 9" id="KW-0472">Membrane</keyword>
<evidence type="ECO:0000256" key="3">
    <source>
        <dbReference type="ARBA" id="ARBA00022692"/>
    </source>
</evidence>
<dbReference type="GO" id="GO:0004930">
    <property type="term" value="F:G protein-coupled receptor activity"/>
    <property type="evidence" value="ECO:0007669"/>
    <property type="project" value="UniProtKB-KW"/>
</dbReference>
<keyword evidence="12" id="KW-1185">Reference proteome</keyword>
<evidence type="ECO:0000256" key="4">
    <source>
        <dbReference type="ARBA" id="ARBA00022989"/>
    </source>
</evidence>
<keyword evidence="3 9" id="KW-0812">Transmembrane</keyword>
<name>A0A1Y3ARW4_EURMA</name>
<sequence length="148" mass="17029">MTIPTTDLTTISAMIIMATSQQQQQQQPYIEQQLYDPYPDLTQIFIIRFVFIFFYIVIMISAALGNLLITYIVISNHKMRTTVNYYIVNLACCDILISVFVLPTKMFELLAPAEWLALNDTWCTIMSFLQSVMVFASLLTLVATCFER</sequence>
<dbReference type="PRINTS" id="PR00237">
    <property type="entry name" value="GPCRRHODOPSN"/>
</dbReference>
<comment type="caution">
    <text evidence="11">The sequence shown here is derived from an EMBL/GenBank/DDBJ whole genome shotgun (WGS) entry which is preliminary data.</text>
</comment>
<evidence type="ECO:0000256" key="1">
    <source>
        <dbReference type="ARBA" id="ARBA00004141"/>
    </source>
</evidence>
<feature type="domain" description="G-protein coupled receptors family 1 profile" evidence="10">
    <location>
        <begin position="65"/>
        <end position="148"/>
    </location>
</feature>
<gene>
    <name evidence="11" type="ORF">BLA29_009179</name>
</gene>
<dbReference type="InterPro" id="IPR000276">
    <property type="entry name" value="GPCR_Rhodpsn"/>
</dbReference>
<dbReference type="EMBL" id="MUJZ01065076">
    <property type="protein sequence ID" value="OTF70574.1"/>
    <property type="molecule type" value="Genomic_DNA"/>
</dbReference>
<evidence type="ECO:0000256" key="6">
    <source>
        <dbReference type="ARBA" id="ARBA00023136"/>
    </source>
</evidence>
<feature type="transmembrane region" description="Helical" evidence="9">
    <location>
        <begin position="45"/>
        <end position="74"/>
    </location>
</feature>
<dbReference type="InterPro" id="IPR017452">
    <property type="entry name" value="GPCR_Rhodpsn_7TM"/>
</dbReference>